<keyword evidence="2" id="KW-1185">Reference proteome</keyword>
<accession>A0ABU8HI62</accession>
<name>A0ABU8HI62_9BACI</name>
<dbReference type="Gene3D" id="3.40.50.1240">
    <property type="entry name" value="Phosphoglycerate mutase-like"/>
    <property type="match status" value="1"/>
</dbReference>
<dbReference type="EMBL" id="JBBAXC010000019">
    <property type="protein sequence ID" value="MEI5909081.1"/>
    <property type="molecule type" value="Genomic_DNA"/>
</dbReference>
<dbReference type="InterPro" id="IPR013078">
    <property type="entry name" value="His_Pase_superF_clade-1"/>
</dbReference>
<dbReference type="CDD" id="cd07067">
    <property type="entry name" value="HP_PGM_like"/>
    <property type="match status" value="1"/>
</dbReference>
<organism evidence="1 2">
    <name type="scientific">Bacillus spongiae</name>
    <dbReference type="NCBI Taxonomy" id="2683610"/>
    <lineage>
        <taxon>Bacteria</taxon>
        <taxon>Bacillati</taxon>
        <taxon>Bacillota</taxon>
        <taxon>Bacilli</taxon>
        <taxon>Bacillales</taxon>
        <taxon>Bacillaceae</taxon>
        <taxon>Bacillus</taxon>
    </lineage>
</organism>
<evidence type="ECO:0000313" key="2">
    <source>
        <dbReference type="Proteomes" id="UP001312865"/>
    </source>
</evidence>
<reference evidence="1 2" key="1">
    <citation type="journal article" date="2018" name="J. Microbiol.">
        <title>Bacillus spongiae sp. nov., isolated from sponge of Jeju Island.</title>
        <authorList>
            <person name="Lee G.E."/>
            <person name="Im W.T."/>
            <person name="Park J.S."/>
        </authorList>
    </citation>
    <scope>NUCLEOTIDE SEQUENCE [LARGE SCALE GENOMIC DNA]</scope>
    <source>
        <strain evidence="1 2">135PIL107-10</strain>
    </source>
</reference>
<dbReference type="PANTHER" id="PTHR48100:SF59">
    <property type="entry name" value="ADENOSYLCOBALAMIN_ALPHA-RIBAZOLE PHOSPHATASE"/>
    <property type="match status" value="1"/>
</dbReference>
<evidence type="ECO:0000313" key="1">
    <source>
        <dbReference type="EMBL" id="MEI5909081.1"/>
    </source>
</evidence>
<dbReference type="SUPFAM" id="SSF53254">
    <property type="entry name" value="Phosphoglycerate mutase-like"/>
    <property type="match status" value="1"/>
</dbReference>
<protein>
    <submittedName>
        <fullName evidence="1">Histidine phosphatase family protein</fullName>
    </submittedName>
</protein>
<dbReference type="PANTHER" id="PTHR48100">
    <property type="entry name" value="BROAD-SPECIFICITY PHOSPHATASE YOR283W-RELATED"/>
    <property type="match status" value="1"/>
</dbReference>
<dbReference type="SMART" id="SM00855">
    <property type="entry name" value="PGAM"/>
    <property type="match status" value="1"/>
</dbReference>
<dbReference type="InterPro" id="IPR029033">
    <property type="entry name" value="His_PPase_superfam"/>
</dbReference>
<sequence>MNTTIYFVRHAHSIYTPDEEGRPLSDKGFCDAKKVASMLENRELHSIISSPYKRAQQTVEKLAEIKSLTINVIEDFKERRLAEEAVEHFDSAIKAVWKDELFAYEGGESNLEAQRRGVLAMENVLEHNRGKNIVIATHGNLMVLIMKHYHNQFDYDFWKQLTMPDIYQLTFQGNQYVEAKRVSGADVLF</sequence>
<dbReference type="Proteomes" id="UP001312865">
    <property type="component" value="Unassembled WGS sequence"/>
</dbReference>
<gene>
    <name evidence="1" type="ORF">WAK64_18685</name>
</gene>
<dbReference type="InterPro" id="IPR050275">
    <property type="entry name" value="PGM_Phosphatase"/>
</dbReference>
<dbReference type="RefSeq" id="WP_336588523.1">
    <property type="nucleotide sequence ID" value="NZ_JBBAXC010000019.1"/>
</dbReference>
<proteinExistence type="predicted"/>
<comment type="caution">
    <text evidence="1">The sequence shown here is derived from an EMBL/GenBank/DDBJ whole genome shotgun (WGS) entry which is preliminary data.</text>
</comment>
<dbReference type="Pfam" id="PF00300">
    <property type="entry name" value="His_Phos_1"/>
    <property type="match status" value="1"/>
</dbReference>